<evidence type="ECO:0000313" key="3">
    <source>
        <dbReference type="Proteomes" id="UP000294796"/>
    </source>
</evidence>
<dbReference type="InterPro" id="IPR021307">
    <property type="entry name" value="DUF2884"/>
</dbReference>
<accession>A0A4R5TKY8</accession>
<evidence type="ECO:0000313" key="2">
    <source>
        <dbReference type="EMBL" id="TDK23196.1"/>
    </source>
</evidence>
<protein>
    <submittedName>
        <fullName evidence="2">DUF2884 family protein</fullName>
    </submittedName>
</protein>
<keyword evidence="3" id="KW-1185">Reference proteome</keyword>
<feature type="signal peptide" evidence="1">
    <location>
        <begin position="1"/>
        <end position="21"/>
    </location>
</feature>
<sequence length="263" mass="28533">MAGRAWVAGIALAFMSSAATAQVGKTNLGRGVTIDADCQVSSDYSFHLTERSVVFTRKDGTPARVLMRDGGLFIDDAWVQVSADDRRRIREYERGARAVMPLAQRIGREAAQIALAAIGEVAAAFSNDPAATRRKLDEARTTIDDRLQQAITPERFHGDALGAAIGNAIGDVVPTLVGDVVSGALRAAFSGDASRFQRIEQDLDGRIEAIVEPRAKALERDAEALCQRMEALDALDDALEYRLPDGRALSLLTVERKPRRTRD</sequence>
<dbReference type="Pfam" id="PF11101">
    <property type="entry name" value="DUF2884"/>
    <property type="match status" value="1"/>
</dbReference>
<dbReference type="EMBL" id="SMTF01000009">
    <property type="protein sequence ID" value="TDK23196.1"/>
    <property type="molecule type" value="Genomic_DNA"/>
</dbReference>
<reference evidence="2 3" key="1">
    <citation type="submission" date="2019-03" db="EMBL/GenBank/DDBJ databases">
        <title>Luteimonas zhaokaii sp.nov., isolated from the rectal contents of Plateau pika in Yushu, Qinghai Province, China.</title>
        <authorList>
            <person name="Zhang G."/>
        </authorList>
    </citation>
    <scope>NUCLEOTIDE SEQUENCE [LARGE SCALE GENOMIC DNA]</scope>
    <source>
        <strain evidence="2 3">B9</strain>
    </source>
</reference>
<gene>
    <name evidence="2" type="ORF">E2F46_11280</name>
</gene>
<name>A0A4R5TKY8_9GAMM</name>
<keyword evidence="1" id="KW-0732">Signal</keyword>
<feature type="chain" id="PRO_5020387330" evidence="1">
    <location>
        <begin position="22"/>
        <end position="263"/>
    </location>
</feature>
<dbReference type="OrthoDB" id="7063031at2"/>
<evidence type="ECO:0000256" key="1">
    <source>
        <dbReference type="SAM" id="SignalP"/>
    </source>
</evidence>
<dbReference type="AlphaFoldDB" id="A0A4R5TKY8"/>
<dbReference type="RefSeq" id="WP_133322188.1">
    <property type="nucleotide sequence ID" value="NZ_SMTF01000009.1"/>
</dbReference>
<proteinExistence type="predicted"/>
<comment type="caution">
    <text evidence="2">The sequence shown here is derived from an EMBL/GenBank/DDBJ whole genome shotgun (WGS) entry which is preliminary data.</text>
</comment>
<dbReference type="Proteomes" id="UP000294796">
    <property type="component" value="Unassembled WGS sequence"/>
</dbReference>
<organism evidence="2 3">
    <name type="scientific">Luteimonas aestuarii</name>
    <dbReference type="NCBI Taxonomy" id="453837"/>
    <lineage>
        <taxon>Bacteria</taxon>
        <taxon>Pseudomonadati</taxon>
        <taxon>Pseudomonadota</taxon>
        <taxon>Gammaproteobacteria</taxon>
        <taxon>Lysobacterales</taxon>
        <taxon>Lysobacteraceae</taxon>
        <taxon>Luteimonas</taxon>
    </lineage>
</organism>